<feature type="transmembrane region" description="Helical" evidence="10">
    <location>
        <begin position="140"/>
        <end position="160"/>
    </location>
</feature>
<dbReference type="GO" id="GO:0015881">
    <property type="term" value="P:creatine transmembrane transport"/>
    <property type="evidence" value="ECO:0007669"/>
    <property type="project" value="TreeGrafter"/>
</dbReference>
<dbReference type="PROSITE" id="PS50850">
    <property type="entry name" value="MFS"/>
    <property type="match status" value="1"/>
</dbReference>
<evidence type="ECO:0000259" key="11">
    <source>
        <dbReference type="PROSITE" id="PS50850"/>
    </source>
</evidence>
<feature type="domain" description="Major facilitator superfamily (MFS) profile" evidence="11">
    <location>
        <begin position="389"/>
        <end position="587"/>
    </location>
</feature>
<comment type="subcellular location">
    <subcellularLocation>
        <location evidence="1">Basolateral cell membrane</location>
        <topology evidence="1">Multi-pass membrane protein</topology>
    </subcellularLocation>
</comment>
<comment type="function">
    <text evidence="9">Functions as a transporter for creatine and as well for its precursor guanidinoacetate. Transport of creatine and GAA is independent of resting membrane potential and extracellular Na(+), Cl(-), or pH. Contributes to the process of creatine biosynthesis and distribution.</text>
</comment>
<evidence type="ECO:0000256" key="6">
    <source>
        <dbReference type="ARBA" id="ARBA00023136"/>
    </source>
</evidence>
<evidence type="ECO:0000256" key="3">
    <source>
        <dbReference type="ARBA" id="ARBA00022475"/>
    </source>
</evidence>
<keyword evidence="6 10" id="KW-0472">Membrane</keyword>
<feature type="transmembrane region" description="Helical" evidence="10">
    <location>
        <begin position="172"/>
        <end position="190"/>
    </location>
</feature>
<dbReference type="PANTHER" id="PTHR11360:SF318">
    <property type="entry name" value="MONOCARBOXYLATE TRANSPORTER 12"/>
    <property type="match status" value="1"/>
</dbReference>
<dbReference type="Proteomes" id="UP000824219">
    <property type="component" value="Linkage Group LG09"/>
</dbReference>
<protein>
    <recommendedName>
        <fullName evidence="11">Major facilitator superfamily (MFS) profile domain-containing protein</fullName>
    </recommendedName>
</protein>
<feature type="transmembrane region" description="Helical" evidence="10">
    <location>
        <begin position="483"/>
        <end position="505"/>
    </location>
</feature>
<evidence type="ECO:0000256" key="4">
    <source>
        <dbReference type="ARBA" id="ARBA00022692"/>
    </source>
</evidence>
<proteinExistence type="inferred from homology"/>
<dbReference type="GO" id="GO:0016323">
    <property type="term" value="C:basolateral plasma membrane"/>
    <property type="evidence" value="ECO:0007669"/>
    <property type="project" value="UniProtKB-SubCell"/>
</dbReference>
<keyword evidence="4 10" id="KW-0812">Transmembrane</keyword>
<keyword evidence="3" id="KW-1003">Cell membrane</keyword>
<dbReference type="SUPFAM" id="SSF103473">
    <property type="entry name" value="MFS general substrate transporter"/>
    <property type="match status" value="1"/>
</dbReference>
<accession>A0A9D3NXJ3</accession>
<comment type="catalytic activity">
    <reaction evidence="8">
        <text>guanidinoacetate(in) = guanidinoacetate(out)</text>
        <dbReference type="Rhea" id="RHEA:73047"/>
        <dbReference type="ChEBI" id="CHEBI:57742"/>
    </reaction>
</comment>
<feature type="transmembrane region" description="Helical" evidence="10">
    <location>
        <begin position="109"/>
        <end position="133"/>
    </location>
</feature>
<evidence type="ECO:0000313" key="12">
    <source>
        <dbReference type="EMBL" id="KAG7328727.1"/>
    </source>
</evidence>
<evidence type="ECO:0000256" key="10">
    <source>
        <dbReference type="SAM" id="Phobius"/>
    </source>
</evidence>
<name>A0A9D3NXJ3_9TELE</name>
<dbReference type="InterPro" id="IPR050327">
    <property type="entry name" value="Proton-linked_MCT"/>
</dbReference>
<feature type="transmembrane region" description="Helical" evidence="10">
    <location>
        <begin position="458"/>
        <end position="477"/>
    </location>
</feature>
<dbReference type="AlphaFoldDB" id="A0A9D3NXJ3"/>
<organism evidence="12 13">
    <name type="scientific">Hemibagrus wyckioides</name>
    <dbReference type="NCBI Taxonomy" id="337641"/>
    <lineage>
        <taxon>Eukaryota</taxon>
        <taxon>Metazoa</taxon>
        <taxon>Chordata</taxon>
        <taxon>Craniata</taxon>
        <taxon>Vertebrata</taxon>
        <taxon>Euteleostomi</taxon>
        <taxon>Actinopterygii</taxon>
        <taxon>Neopterygii</taxon>
        <taxon>Teleostei</taxon>
        <taxon>Ostariophysi</taxon>
        <taxon>Siluriformes</taxon>
        <taxon>Bagridae</taxon>
        <taxon>Hemibagrus</taxon>
    </lineage>
</organism>
<keyword evidence="13" id="KW-1185">Reference proteome</keyword>
<evidence type="ECO:0000256" key="8">
    <source>
        <dbReference type="ARBA" id="ARBA00036771"/>
    </source>
</evidence>
<evidence type="ECO:0000256" key="9">
    <source>
        <dbReference type="ARBA" id="ARBA00037605"/>
    </source>
</evidence>
<feature type="transmembrane region" description="Helical" evidence="10">
    <location>
        <begin position="82"/>
        <end position="103"/>
    </location>
</feature>
<feature type="transmembrane region" description="Helical" evidence="10">
    <location>
        <begin position="390"/>
        <end position="410"/>
    </location>
</feature>
<dbReference type="GO" id="GO:0022857">
    <property type="term" value="F:transmembrane transporter activity"/>
    <property type="evidence" value="ECO:0007669"/>
    <property type="project" value="InterPro"/>
</dbReference>
<dbReference type="EMBL" id="JAHKSW010000009">
    <property type="protein sequence ID" value="KAG7328727.1"/>
    <property type="molecule type" value="Genomic_DNA"/>
</dbReference>
<keyword evidence="5 10" id="KW-1133">Transmembrane helix</keyword>
<dbReference type="PANTHER" id="PTHR11360">
    <property type="entry name" value="MONOCARBOXYLATE TRANSPORTER"/>
    <property type="match status" value="1"/>
</dbReference>
<evidence type="ECO:0000313" key="13">
    <source>
        <dbReference type="Proteomes" id="UP000824219"/>
    </source>
</evidence>
<dbReference type="InterPro" id="IPR036259">
    <property type="entry name" value="MFS_trans_sf"/>
</dbReference>
<gene>
    <name evidence="12" type="ORF">KOW79_008671</name>
</gene>
<comment type="caution">
    <text evidence="12">The sequence shown here is derived from an EMBL/GenBank/DDBJ whole genome shotgun (WGS) entry which is preliminary data.</text>
</comment>
<feature type="transmembrane region" description="Helical" evidence="10">
    <location>
        <begin position="546"/>
        <end position="570"/>
    </location>
</feature>
<comment type="catalytic activity">
    <reaction evidence="7">
        <text>creatine(in) = creatine(out)</text>
        <dbReference type="Rhea" id="RHEA:73043"/>
        <dbReference type="ChEBI" id="CHEBI:57947"/>
    </reaction>
</comment>
<feature type="transmembrane region" description="Helical" evidence="10">
    <location>
        <begin position="55"/>
        <end position="75"/>
    </location>
</feature>
<evidence type="ECO:0000256" key="1">
    <source>
        <dbReference type="ARBA" id="ARBA00004554"/>
    </source>
</evidence>
<evidence type="ECO:0000256" key="5">
    <source>
        <dbReference type="ARBA" id="ARBA00022989"/>
    </source>
</evidence>
<comment type="similarity">
    <text evidence="2">Belongs to the major facilitator superfamily. Monocarboxylate porter (TC 2.A.1.13) family.</text>
</comment>
<dbReference type="Pfam" id="PF07690">
    <property type="entry name" value="MFS_1"/>
    <property type="match status" value="2"/>
</dbReference>
<feature type="transmembrane region" description="Helical" evidence="10">
    <location>
        <begin position="517"/>
        <end position="540"/>
    </location>
</feature>
<sequence>MGGGMKRSSDGGWGWMIVAASFVTMICTRSVTRCVSIFFVEFQMQFSTDYSTTSWINSLLDFTTMLCAPLGSYVGNHMSTRVAVMIGGLLSSAGLALSCFAPSLQFLYISLGLLTGLGFALSYTPAVAVVGTYFNEKTALAYGIAMSGRGIGMFILPPLVQHLINQYSWRGALLILAGLVSNLCVCGSLMRPLVDQGKSEEENQILDEPCVQEDSNQVEVKDTEEEHEEYSEELILTDTKMMGKLKDTKQDVNSDPINLKDFSTESILKDSYLVTQLAKPNLGKSMVVELQVADLKLHDSKLITSMLPDMKQTDSKVSDSMLNDANLATLTLADPKLATPKLPDSQLLCESVSSNGPGLPIKQARKRRKLKCCLFPPSSDKYSFLFTPDFLLIAVSFLFLAFGCNVPLVYQVPYSLSLDISHHQAVLLMSILGVMGIVGNISFGWISDRKCLRMFREVTFLTTVGFEGLICLFMPLLRSFSTLVIFSVIYGFFDGACMALIPVVTCDIVGSTHLSSALGVVGFLHAIPYLISPPIAGWLLDQTGSYTALFLLSGLSLLCSAFTLTALALLRHCCRGRSVSLQDQHQA</sequence>
<dbReference type="InterPro" id="IPR020846">
    <property type="entry name" value="MFS_dom"/>
</dbReference>
<feature type="transmembrane region" description="Helical" evidence="10">
    <location>
        <begin position="12"/>
        <end position="40"/>
    </location>
</feature>
<evidence type="ECO:0000256" key="7">
    <source>
        <dbReference type="ARBA" id="ARBA00036521"/>
    </source>
</evidence>
<dbReference type="Gene3D" id="1.20.1250.20">
    <property type="entry name" value="MFS general substrate transporter like domains"/>
    <property type="match status" value="2"/>
</dbReference>
<feature type="transmembrane region" description="Helical" evidence="10">
    <location>
        <begin position="425"/>
        <end position="446"/>
    </location>
</feature>
<evidence type="ECO:0000256" key="2">
    <source>
        <dbReference type="ARBA" id="ARBA00006727"/>
    </source>
</evidence>
<dbReference type="InterPro" id="IPR011701">
    <property type="entry name" value="MFS"/>
</dbReference>
<dbReference type="OrthoDB" id="6499973at2759"/>
<reference evidence="12 13" key="1">
    <citation type="submission" date="2021-06" db="EMBL/GenBank/DDBJ databases">
        <title>Chromosome-level genome assembly of the red-tail catfish (Hemibagrus wyckioides).</title>
        <authorList>
            <person name="Shao F."/>
        </authorList>
    </citation>
    <scope>NUCLEOTIDE SEQUENCE [LARGE SCALE GENOMIC DNA]</scope>
    <source>
        <strain evidence="12">EC202008001</strain>
        <tissue evidence="12">Blood</tissue>
    </source>
</reference>